<dbReference type="InterPro" id="IPR015590">
    <property type="entry name" value="Aldehyde_DH_dom"/>
</dbReference>
<dbReference type="PROSITE" id="PS00070">
    <property type="entry name" value="ALDEHYDE_DEHYDR_CYS"/>
    <property type="match status" value="1"/>
</dbReference>
<sequence>MSFLPTRHGADGLPVYPAATIAGTHHYGSDDAPEPRSALHHAASGEPAGWQDSASAALIDAAVAAAHAALPGWRATTPAERGRLLRKIAAHIEADTAELSALQSRISGKPPAEAEIDVGDAAATFRYYADLCEDAANFGPEPVAVPGAGIVAERAWQPVGVAALIVPWNFPMVTTAWKLAPALAAGCTAVLKPSELTSPAEHRLIALLHAAGVPAGVVNVVNGGAEVGAQLTAHGQIDKISFTGSTAAGRHVMRAAAERMTRVTLELGGKSALIVRDDADLELAVSLAVGGAFTNAGQMCSATSRILVHERVHAAFMAGLEHAVRALVVAPPQVAEAAMGPLISAAHRARVDATLDAGLAAGAAIAFAGRLDPACGDGFFRAPVVIAEPALDNVLWTDEVFGPVACVKAFRDDDEAIALANDTRYGLVASVVTRDDAAARHYTAALRAGLVWINTPQLVFPQVCWGGLGLSGIGRELGVAGLRSYQELRHSIAA</sequence>
<dbReference type="InterPro" id="IPR029510">
    <property type="entry name" value="Ald_DH_CS_GLU"/>
</dbReference>
<organism evidence="9 10">
    <name type="scientific">Burkholderia plantarii</name>
    <dbReference type="NCBI Taxonomy" id="41899"/>
    <lineage>
        <taxon>Bacteria</taxon>
        <taxon>Pseudomonadati</taxon>
        <taxon>Pseudomonadota</taxon>
        <taxon>Betaproteobacteria</taxon>
        <taxon>Burkholderiales</taxon>
        <taxon>Burkholderiaceae</taxon>
        <taxon>Burkholderia</taxon>
    </lineage>
</organism>
<dbReference type="Gene3D" id="3.40.605.10">
    <property type="entry name" value="Aldehyde Dehydrogenase, Chain A, domain 1"/>
    <property type="match status" value="1"/>
</dbReference>
<dbReference type="GO" id="GO:0004029">
    <property type="term" value="F:aldehyde dehydrogenase (NAD+) activity"/>
    <property type="evidence" value="ECO:0007669"/>
    <property type="project" value="UniProtKB-EC"/>
</dbReference>
<dbReference type="InterPro" id="IPR016163">
    <property type="entry name" value="Ald_DH_C"/>
</dbReference>
<evidence type="ECO:0000259" key="8">
    <source>
        <dbReference type="Pfam" id="PF00171"/>
    </source>
</evidence>
<dbReference type="KEGG" id="bgp:BGL_2c18780"/>
<feature type="region of interest" description="Disordered" evidence="7">
    <location>
        <begin position="26"/>
        <end position="48"/>
    </location>
</feature>
<reference evidence="9 10" key="2">
    <citation type="journal article" date="2016" name="Appl. Microbiol. Biotechnol.">
        <title>Mutations improving production and secretion of extracellular lipase by Burkholderia glumae PG1.</title>
        <authorList>
            <person name="Knapp A."/>
            <person name="Voget S."/>
            <person name="Gao R."/>
            <person name="Zaburannyi N."/>
            <person name="Krysciak D."/>
            <person name="Breuer M."/>
            <person name="Hauer B."/>
            <person name="Streit W.R."/>
            <person name="Muller R."/>
            <person name="Daniel R."/>
            <person name="Jaeger K.E."/>
        </authorList>
    </citation>
    <scope>NUCLEOTIDE SEQUENCE [LARGE SCALE GENOMIC DNA]</scope>
    <source>
        <strain evidence="9 10">PG1</strain>
    </source>
</reference>
<evidence type="ECO:0000256" key="3">
    <source>
        <dbReference type="ARBA" id="ARBA00024226"/>
    </source>
</evidence>
<dbReference type="PANTHER" id="PTHR42804">
    <property type="entry name" value="ALDEHYDE DEHYDROGENASE"/>
    <property type="match status" value="1"/>
</dbReference>
<dbReference type="Proteomes" id="UP000031838">
    <property type="component" value="Chromosome 2"/>
</dbReference>
<dbReference type="EC" id="1.2.1.3" evidence="3"/>
<evidence type="ECO:0000313" key="10">
    <source>
        <dbReference type="Proteomes" id="UP000031838"/>
    </source>
</evidence>
<evidence type="ECO:0000256" key="5">
    <source>
        <dbReference type="PROSITE-ProRule" id="PRU10007"/>
    </source>
</evidence>
<keyword evidence="10" id="KW-1185">Reference proteome</keyword>
<proteinExistence type="inferred from homology"/>
<dbReference type="Pfam" id="PF00171">
    <property type="entry name" value="Aldedh"/>
    <property type="match status" value="1"/>
</dbReference>
<dbReference type="SUPFAM" id="SSF53720">
    <property type="entry name" value="ALDH-like"/>
    <property type="match status" value="1"/>
</dbReference>
<evidence type="ECO:0000313" key="9">
    <source>
        <dbReference type="EMBL" id="AJK49944.1"/>
    </source>
</evidence>
<dbReference type="HOGENOM" id="CLU_005391_0_0_4"/>
<dbReference type="RefSeq" id="WP_042628298.1">
    <property type="nucleotide sequence ID" value="NZ_CP002581.1"/>
</dbReference>
<comment type="catalytic activity">
    <reaction evidence="4">
        <text>an aldehyde + NAD(+) + H2O = a carboxylate + NADH + 2 H(+)</text>
        <dbReference type="Rhea" id="RHEA:16185"/>
        <dbReference type="ChEBI" id="CHEBI:15377"/>
        <dbReference type="ChEBI" id="CHEBI:15378"/>
        <dbReference type="ChEBI" id="CHEBI:17478"/>
        <dbReference type="ChEBI" id="CHEBI:29067"/>
        <dbReference type="ChEBI" id="CHEBI:57540"/>
        <dbReference type="ChEBI" id="CHEBI:57945"/>
        <dbReference type="EC" id="1.2.1.3"/>
    </reaction>
</comment>
<feature type="active site" evidence="5">
    <location>
        <position position="266"/>
    </location>
</feature>
<evidence type="ECO:0000256" key="6">
    <source>
        <dbReference type="RuleBase" id="RU003345"/>
    </source>
</evidence>
<feature type="domain" description="Aldehyde dehydrogenase" evidence="8">
    <location>
        <begin position="40"/>
        <end position="489"/>
    </location>
</feature>
<protein>
    <recommendedName>
        <fullName evidence="3">aldehyde dehydrogenase (NAD(+))</fullName>
        <ecNumber evidence="3">1.2.1.3</ecNumber>
    </recommendedName>
</protein>
<dbReference type="InterPro" id="IPR016160">
    <property type="entry name" value="Ald_DH_CS_CYS"/>
</dbReference>
<evidence type="ECO:0000256" key="7">
    <source>
        <dbReference type="SAM" id="MobiDB-lite"/>
    </source>
</evidence>
<dbReference type="AlphaFoldDB" id="A0A0B6S6A0"/>
<dbReference type="PANTHER" id="PTHR42804:SF1">
    <property type="entry name" value="ALDEHYDE DEHYDROGENASE-RELATED"/>
    <property type="match status" value="1"/>
</dbReference>
<accession>A0A0B6S6A0</accession>
<gene>
    <name evidence="9" type="primary">gbsA2</name>
    <name evidence="9" type="ORF">BGL_2c18780</name>
</gene>
<dbReference type="PROSITE" id="PS00687">
    <property type="entry name" value="ALDEHYDE_DEHYDR_GLU"/>
    <property type="match status" value="1"/>
</dbReference>
<dbReference type="InterPro" id="IPR016161">
    <property type="entry name" value="Ald_DH/histidinol_DH"/>
</dbReference>
<evidence type="ECO:0000256" key="1">
    <source>
        <dbReference type="ARBA" id="ARBA00009986"/>
    </source>
</evidence>
<keyword evidence="2 6" id="KW-0560">Oxidoreductase</keyword>
<evidence type="ECO:0000256" key="4">
    <source>
        <dbReference type="ARBA" id="ARBA00049194"/>
    </source>
</evidence>
<dbReference type="EMBL" id="CP002581">
    <property type="protein sequence ID" value="AJK49944.1"/>
    <property type="molecule type" value="Genomic_DNA"/>
</dbReference>
<dbReference type="InterPro" id="IPR016162">
    <property type="entry name" value="Ald_DH_N"/>
</dbReference>
<comment type="similarity">
    <text evidence="1 6">Belongs to the aldehyde dehydrogenase family.</text>
</comment>
<evidence type="ECO:0000256" key="2">
    <source>
        <dbReference type="ARBA" id="ARBA00023002"/>
    </source>
</evidence>
<dbReference type="FunFam" id="3.40.605.10:FF:000007">
    <property type="entry name" value="NAD/NADP-dependent betaine aldehyde dehydrogenase"/>
    <property type="match status" value="1"/>
</dbReference>
<dbReference type="Gene3D" id="3.40.309.10">
    <property type="entry name" value="Aldehyde Dehydrogenase, Chain A, domain 2"/>
    <property type="match status" value="1"/>
</dbReference>
<reference evidence="10" key="1">
    <citation type="submission" date="2011-03" db="EMBL/GenBank/DDBJ databases">
        <authorList>
            <person name="Voget S."/>
            <person name="Streit W.R."/>
            <person name="Jaeger K.E."/>
            <person name="Daniel R."/>
        </authorList>
    </citation>
    <scope>NUCLEOTIDE SEQUENCE [LARGE SCALE GENOMIC DNA]</scope>
    <source>
        <strain evidence="10">PG1</strain>
    </source>
</reference>
<name>A0A0B6S6A0_BURPL</name>